<evidence type="ECO:0000313" key="1">
    <source>
        <dbReference type="EMBL" id="QRC95869.1"/>
    </source>
</evidence>
<name>A0A7U2F3I7_PHANO</name>
<reference evidence="2" key="1">
    <citation type="journal article" date="2021" name="BMC Genomics">
        <title>Chromosome-level genome assembly and manually-curated proteome of model necrotroph Parastagonospora nodorum Sn15 reveals a genome-wide trove of candidate effector homologs, and redundancy of virulence-related functions within an accessory chromosome.</title>
        <authorList>
            <person name="Bertazzoni S."/>
            <person name="Jones D.A.B."/>
            <person name="Phan H.T."/>
            <person name="Tan K.-C."/>
            <person name="Hane J.K."/>
        </authorList>
    </citation>
    <scope>NUCLEOTIDE SEQUENCE [LARGE SCALE GENOMIC DNA]</scope>
    <source>
        <strain evidence="2">SN15 / ATCC MYA-4574 / FGSC 10173)</strain>
    </source>
</reference>
<protein>
    <submittedName>
        <fullName evidence="1">Uncharacterized protein</fullName>
    </submittedName>
</protein>
<dbReference type="AlphaFoldDB" id="A0A7U2F3I7"/>
<dbReference type="VEuPathDB" id="FungiDB:JI435_408040"/>
<accession>A0A7U2F3I7</accession>
<dbReference type="EMBL" id="CP069028">
    <property type="protein sequence ID" value="QRC95869.1"/>
    <property type="molecule type" value="Genomic_DNA"/>
</dbReference>
<dbReference type="Proteomes" id="UP000663193">
    <property type="component" value="Chromosome 6"/>
</dbReference>
<proteinExistence type="predicted"/>
<gene>
    <name evidence="1" type="ORF">JI435_408040</name>
</gene>
<keyword evidence="2" id="KW-1185">Reference proteome</keyword>
<sequence length="68" mass="7405">MKGRNGSSHGFFISGKEIGWACCASVIFMAQLMKHYSVFGRNGKHRSAFSSVEVPAQGYGCRTRVAFG</sequence>
<organism evidence="1 2">
    <name type="scientific">Phaeosphaeria nodorum (strain SN15 / ATCC MYA-4574 / FGSC 10173)</name>
    <name type="common">Glume blotch fungus</name>
    <name type="synonym">Parastagonospora nodorum</name>
    <dbReference type="NCBI Taxonomy" id="321614"/>
    <lineage>
        <taxon>Eukaryota</taxon>
        <taxon>Fungi</taxon>
        <taxon>Dikarya</taxon>
        <taxon>Ascomycota</taxon>
        <taxon>Pezizomycotina</taxon>
        <taxon>Dothideomycetes</taxon>
        <taxon>Pleosporomycetidae</taxon>
        <taxon>Pleosporales</taxon>
        <taxon>Pleosporineae</taxon>
        <taxon>Phaeosphaeriaceae</taxon>
        <taxon>Parastagonospora</taxon>
    </lineage>
</organism>
<evidence type="ECO:0000313" key="2">
    <source>
        <dbReference type="Proteomes" id="UP000663193"/>
    </source>
</evidence>